<evidence type="ECO:0000313" key="1">
    <source>
        <dbReference type="EMBL" id="GAI19382.1"/>
    </source>
</evidence>
<sequence>MAAVELGVALAGNAKKIGWPKEPEDVALMAAMGGSKLATGISILVLDELRKRAAYTFKGKRKLPIGPGGTDSLERIEFPVVDLVEEV</sequence>
<gene>
    <name evidence="1" type="ORF">S06H3_34925</name>
</gene>
<reference evidence="1" key="1">
    <citation type="journal article" date="2014" name="Front. Microbiol.">
        <title>High frequency of phylogenetically diverse reductive dehalogenase-homologous genes in deep subseafloor sedimentary metagenomes.</title>
        <authorList>
            <person name="Kawai M."/>
            <person name="Futagami T."/>
            <person name="Toyoda A."/>
            <person name="Takaki Y."/>
            <person name="Nishi S."/>
            <person name="Hori S."/>
            <person name="Arai W."/>
            <person name="Tsubouchi T."/>
            <person name="Morono Y."/>
            <person name="Uchiyama I."/>
            <person name="Ito T."/>
            <person name="Fujiyama A."/>
            <person name="Inagaki F."/>
            <person name="Takami H."/>
        </authorList>
    </citation>
    <scope>NUCLEOTIDE SEQUENCE</scope>
    <source>
        <strain evidence="1">Expedition CK06-06</strain>
    </source>
</reference>
<proteinExistence type="predicted"/>
<comment type="caution">
    <text evidence="1">The sequence shown here is derived from an EMBL/GenBank/DDBJ whole genome shotgun (WGS) entry which is preliminary data.</text>
</comment>
<organism evidence="1">
    <name type="scientific">marine sediment metagenome</name>
    <dbReference type="NCBI Taxonomy" id="412755"/>
    <lineage>
        <taxon>unclassified sequences</taxon>
        <taxon>metagenomes</taxon>
        <taxon>ecological metagenomes</taxon>
    </lineage>
</organism>
<protein>
    <submittedName>
        <fullName evidence="1">Uncharacterized protein</fullName>
    </submittedName>
</protein>
<dbReference type="EMBL" id="BARV01021019">
    <property type="protein sequence ID" value="GAI19382.1"/>
    <property type="molecule type" value="Genomic_DNA"/>
</dbReference>
<name>X1LJ37_9ZZZZ</name>
<dbReference type="AlphaFoldDB" id="X1LJ37"/>
<accession>X1LJ37</accession>